<evidence type="ECO:0000313" key="3">
    <source>
        <dbReference type="Proteomes" id="UP000182192"/>
    </source>
</evidence>
<evidence type="ECO:0000256" key="1">
    <source>
        <dbReference type="SAM" id="Phobius"/>
    </source>
</evidence>
<feature type="transmembrane region" description="Helical" evidence="1">
    <location>
        <begin position="7"/>
        <end position="27"/>
    </location>
</feature>
<keyword evidence="1" id="KW-1133">Transmembrane helix</keyword>
<gene>
    <name evidence="2" type="ORF">SAMN02910406_00385</name>
</gene>
<evidence type="ECO:0000313" key="2">
    <source>
        <dbReference type="EMBL" id="SFB73281.1"/>
    </source>
</evidence>
<accession>A0A1I1DEE8</accession>
<reference evidence="2 3" key="1">
    <citation type="submission" date="2016-10" db="EMBL/GenBank/DDBJ databases">
        <authorList>
            <person name="de Groot N.N."/>
        </authorList>
    </citation>
    <scope>NUCLEOTIDE SEQUENCE [LARGE SCALE GENOMIC DNA]</scope>
    <source>
        <strain evidence="2 3">AR67</strain>
    </source>
</reference>
<organism evidence="2 3">
    <name type="scientific">Ruminococcus albus</name>
    <dbReference type="NCBI Taxonomy" id="1264"/>
    <lineage>
        <taxon>Bacteria</taxon>
        <taxon>Bacillati</taxon>
        <taxon>Bacillota</taxon>
        <taxon>Clostridia</taxon>
        <taxon>Eubacteriales</taxon>
        <taxon>Oscillospiraceae</taxon>
        <taxon>Ruminococcus</taxon>
    </lineage>
</organism>
<keyword evidence="1" id="KW-0472">Membrane</keyword>
<dbReference type="RefSeq" id="WP_074959788.1">
    <property type="nucleotide sequence ID" value="NZ_FOKQ01000002.1"/>
</dbReference>
<dbReference type="PROSITE" id="PS51257">
    <property type="entry name" value="PROKAR_LIPOPROTEIN"/>
    <property type="match status" value="1"/>
</dbReference>
<dbReference type="Proteomes" id="UP000182192">
    <property type="component" value="Unassembled WGS sequence"/>
</dbReference>
<name>A0A1I1DEE8_RUMAL</name>
<keyword evidence="1" id="KW-0812">Transmembrane</keyword>
<dbReference type="EMBL" id="FOKQ01000002">
    <property type="protein sequence ID" value="SFB73281.1"/>
    <property type="molecule type" value="Genomic_DNA"/>
</dbReference>
<sequence>MKKARIILGIIIMIIGSCMFIISLMNIEIPKYVPLIAGIIDFIAAFLMIIITYKEKIKSCFIL</sequence>
<feature type="transmembrane region" description="Helical" evidence="1">
    <location>
        <begin position="33"/>
        <end position="53"/>
    </location>
</feature>
<protein>
    <submittedName>
        <fullName evidence="2">Uncharacterized protein</fullName>
    </submittedName>
</protein>
<proteinExistence type="predicted"/>
<dbReference type="AlphaFoldDB" id="A0A1I1DEE8"/>